<name>A0ABD5W2A2_9EURY</name>
<evidence type="ECO:0000313" key="3">
    <source>
        <dbReference type="Proteomes" id="UP001596445"/>
    </source>
</evidence>
<evidence type="ECO:0000313" key="2">
    <source>
        <dbReference type="EMBL" id="MFC7057660.1"/>
    </source>
</evidence>
<gene>
    <name evidence="2" type="ORF">ACFQQG_05090</name>
</gene>
<keyword evidence="3" id="KW-1185">Reference proteome</keyword>
<feature type="region of interest" description="Disordered" evidence="1">
    <location>
        <begin position="1"/>
        <end position="26"/>
    </location>
</feature>
<dbReference type="Proteomes" id="UP001596445">
    <property type="component" value="Unassembled WGS sequence"/>
</dbReference>
<accession>A0ABD5W2A2</accession>
<reference evidence="2 3" key="1">
    <citation type="journal article" date="2019" name="Int. J. Syst. Evol. Microbiol.">
        <title>The Global Catalogue of Microorganisms (GCM) 10K type strain sequencing project: providing services to taxonomists for standard genome sequencing and annotation.</title>
        <authorList>
            <consortium name="The Broad Institute Genomics Platform"/>
            <consortium name="The Broad Institute Genome Sequencing Center for Infectious Disease"/>
            <person name="Wu L."/>
            <person name="Ma J."/>
        </authorList>
    </citation>
    <scope>NUCLEOTIDE SEQUENCE [LARGE SCALE GENOMIC DNA]</scope>
    <source>
        <strain evidence="2 3">JCM 30072</strain>
    </source>
</reference>
<organism evidence="2 3">
    <name type="scientific">Halovenus salina</name>
    <dbReference type="NCBI Taxonomy" id="1510225"/>
    <lineage>
        <taxon>Archaea</taxon>
        <taxon>Methanobacteriati</taxon>
        <taxon>Methanobacteriota</taxon>
        <taxon>Stenosarchaea group</taxon>
        <taxon>Halobacteria</taxon>
        <taxon>Halobacteriales</taxon>
        <taxon>Haloarculaceae</taxon>
        <taxon>Halovenus</taxon>
    </lineage>
</organism>
<evidence type="ECO:0000256" key="1">
    <source>
        <dbReference type="SAM" id="MobiDB-lite"/>
    </source>
</evidence>
<comment type="caution">
    <text evidence="2">The sequence shown here is derived from an EMBL/GenBank/DDBJ whole genome shotgun (WGS) entry which is preliminary data.</text>
</comment>
<dbReference type="GeneID" id="76629558"/>
<protein>
    <submittedName>
        <fullName evidence="2">Uncharacterized protein</fullName>
    </submittedName>
</protein>
<dbReference type="AlphaFoldDB" id="A0ABD5W2A2"/>
<dbReference type="RefSeq" id="WP_267163437.1">
    <property type="nucleotide sequence ID" value="NZ_CP112972.1"/>
</dbReference>
<feature type="compositionally biased region" description="Acidic residues" evidence="1">
    <location>
        <begin position="14"/>
        <end position="26"/>
    </location>
</feature>
<dbReference type="EMBL" id="JBHSZI010000001">
    <property type="protein sequence ID" value="MFC7057660.1"/>
    <property type="molecule type" value="Genomic_DNA"/>
</dbReference>
<sequence>MSRDTDHTSQPSDDRDEIESYYDDLEEGAGCVEIWEYIQDRRDD</sequence>
<proteinExistence type="predicted"/>